<dbReference type="PROSITE" id="PS50231">
    <property type="entry name" value="RICIN_B_LECTIN"/>
    <property type="match status" value="1"/>
</dbReference>
<dbReference type="CDD" id="cd00161">
    <property type="entry name" value="beta-trefoil_Ricin-like"/>
    <property type="match status" value="1"/>
</dbReference>
<sequence>MTSTGTFTVTNTGQIAGVANVQMTSGETLGAQLPISVWAVSNTSECVSGATVPGGAASGTWGASPTLTPSLAAGQSITYCVRTTIPDWTALATTSGTQQAQPQIRVTLNSDGWIASATSATNTQRTQGMFPLTPGFFTPELSHWFTMRSKANNGICMDVTASGGAGSSAISYGCHAASNQRWEFVPVSESDQSLVTIRPRHALGTRLTYDASNSELIQNASSSASQQWYVQQITTTAPLTFQFVSVANGRCLSLRSTSNTASMPTVPCTDSTAQIVLEREPLTYSQSGSTLRFTFGGHLFRPLPPSSV</sequence>
<accession>A0ABX6JYA4</accession>
<evidence type="ECO:0000313" key="3">
    <source>
        <dbReference type="Proteomes" id="UP000503441"/>
    </source>
</evidence>
<dbReference type="InterPro" id="IPR035992">
    <property type="entry name" value="Ricin_B-like_lectins"/>
</dbReference>
<dbReference type="EMBL" id="CP049933">
    <property type="protein sequence ID" value="QIM17932.1"/>
    <property type="molecule type" value="Genomic_DNA"/>
</dbReference>
<organism evidence="2 3">
    <name type="scientific">Leucobacter coleopterorum</name>
    <dbReference type="NCBI Taxonomy" id="2714933"/>
    <lineage>
        <taxon>Bacteria</taxon>
        <taxon>Bacillati</taxon>
        <taxon>Actinomycetota</taxon>
        <taxon>Actinomycetes</taxon>
        <taxon>Micrococcales</taxon>
        <taxon>Microbacteriaceae</taxon>
        <taxon>Leucobacter</taxon>
    </lineage>
</organism>
<dbReference type="InterPro" id="IPR000772">
    <property type="entry name" value="Ricin_B_lectin"/>
</dbReference>
<gene>
    <name evidence="2" type="ORF">G7066_03180</name>
</gene>
<proteinExistence type="predicted"/>
<keyword evidence="3" id="KW-1185">Reference proteome</keyword>
<reference evidence="2 3" key="1">
    <citation type="submission" date="2020-03" db="EMBL/GenBank/DDBJ databases">
        <title>Leucobacter sp. nov., isolated from beetles.</title>
        <authorList>
            <person name="Hyun D.-W."/>
            <person name="Bae J.-W."/>
        </authorList>
    </citation>
    <scope>NUCLEOTIDE SEQUENCE [LARGE SCALE GENOMIC DNA]</scope>
    <source>
        <strain evidence="2 3">HDW9A</strain>
    </source>
</reference>
<dbReference type="SUPFAM" id="SSF50370">
    <property type="entry name" value="Ricin B-like lectins"/>
    <property type="match status" value="1"/>
</dbReference>
<dbReference type="Gene3D" id="2.80.10.50">
    <property type="match status" value="2"/>
</dbReference>
<dbReference type="Proteomes" id="UP000503441">
    <property type="component" value="Chromosome"/>
</dbReference>
<evidence type="ECO:0000313" key="2">
    <source>
        <dbReference type="EMBL" id="QIM17932.1"/>
    </source>
</evidence>
<feature type="domain" description="Ricin B lectin" evidence="1">
    <location>
        <begin position="144"/>
        <end position="274"/>
    </location>
</feature>
<evidence type="ECO:0000259" key="1">
    <source>
        <dbReference type="Pfam" id="PF00652"/>
    </source>
</evidence>
<protein>
    <submittedName>
        <fullName evidence="2">Ricin-type beta-trefoil lectin domain protein</fullName>
    </submittedName>
</protein>
<name>A0ABX6JYA4_9MICO</name>
<dbReference type="Pfam" id="PF00652">
    <property type="entry name" value="Ricin_B_lectin"/>
    <property type="match status" value="1"/>
</dbReference>